<keyword evidence="6" id="KW-0239">DNA-directed DNA polymerase</keyword>
<protein>
    <recommendedName>
        <fullName evidence="2">DNA polymerase III subunit delta</fullName>
        <ecNumber evidence="1">2.7.7.7</ecNumber>
    </recommendedName>
</protein>
<keyword evidence="4 11" id="KW-0548">Nucleotidyltransferase</keyword>
<dbReference type="PANTHER" id="PTHR34388:SF1">
    <property type="entry name" value="DNA POLYMERASE III SUBUNIT DELTA"/>
    <property type="match status" value="1"/>
</dbReference>
<dbReference type="InterPro" id="IPR048466">
    <property type="entry name" value="DNA_pol3_delta-like_C"/>
</dbReference>
<evidence type="ECO:0000259" key="9">
    <source>
        <dbReference type="Pfam" id="PF06144"/>
    </source>
</evidence>
<dbReference type="Gene3D" id="1.10.8.60">
    <property type="match status" value="1"/>
</dbReference>
<evidence type="ECO:0000259" key="10">
    <source>
        <dbReference type="Pfam" id="PF21694"/>
    </source>
</evidence>
<comment type="caution">
    <text evidence="11">The sequence shown here is derived from an EMBL/GenBank/DDBJ whole genome shotgun (WGS) entry which is preliminary data.</text>
</comment>
<dbReference type="Pfam" id="PF06144">
    <property type="entry name" value="DNA_pol3_delta"/>
    <property type="match status" value="1"/>
</dbReference>
<dbReference type="SUPFAM" id="SSF48019">
    <property type="entry name" value="post-AAA+ oligomerization domain-like"/>
    <property type="match status" value="1"/>
</dbReference>
<dbReference type="PANTHER" id="PTHR34388">
    <property type="entry name" value="DNA POLYMERASE III SUBUNIT DELTA"/>
    <property type="match status" value="1"/>
</dbReference>
<evidence type="ECO:0000256" key="4">
    <source>
        <dbReference type="ARBA" id="ARBA00022695"/>
    </source>
</evidence>
<evidence type="ECO:0000256" key="3">
    <source>
        <dbReference type="ARBA" id="ARBA00022679"/>
    </source>
</evidence>
<gene>
    <name evidence="11" type="primary">holA</name>
    <name evidence="11" type="ORF">ACFSQ0_06480</name>
</gene>
<evidence type="ECO:0000256" key="1">
    <source>
        <dbReference type="ARBA" id="ARBA00012417"/>
    </source>
</evidence>
<comment type="catalytic activity">
    <reaction evidence="8">
        <text>DNA(n) + a 2'-deoxyribonucleoside 5'-triphosphate = DNA(n+1) + diphosphate</text>
        <dbReference type="Rhea" id="RHEA:22508"/>
        <dbReference type="Rhea" id="RHEA-COMP:17339"/>
        <dbReference type="Rhea" id="RHEA-COMP:17340"/>
        <dbReference type="ChEBI" id="CHEBI:33019"/>
        <dbReference type="ChEBI" id="CHEBI:61560"/>
        <dbReference type="ChEBI" id="CHEBI:173112"/>
        <dbReference type="EC" id="2.7.7.7"/>
    </reaction>
</comment>
<dbReference type="Gene3D" id="1.20.272.10">
    <property type="match status" value="1"/>
</dbReference>
<evidence type="ECO:0000256" key="5">
    <source>
        <dbReference type="ARBA" id="ARBA00022705"/>
    </source>
</evidence>
<accession>A0ABW5SEQ6</accession>
<feature type="domain" description="DNA polymerase III delta subunit-like C-terminal" evidence="10">
    <location>
        <begin position="211"/>
        <end position="324"/>
    </location>
</feature>
<organism evidence="11 12">
    <name type="scientific">Mesonia sediminis</name>
    <dbReference type="NCBI Taxonomy" id="1703946"/>
    <lineage>
        <taxon>Bacteria</taxon>
        <taxon>Pseudomonadati</taxon>
        <taxon>Bacteroidota</taxon>
        <taxon>Flavobacteriia</taxon>
        <taxon>Flavobacteriales</taxon>
        <taxon>Flavobacteriaceae</taxon>
        <taxon>Mesonia</taxon>
    </lineage>
</organism>
<evidence type="ECO:0000313" key="11">
    <source>
        <dbReference type="EMBL" id="MFD2697633.1"/>
    </source>
</evidence>
<dbReference type="NCBIfam" id="TIGR01128">
    <property type="entry name" value="holA"/>
    <property type="match status" value="1"/>
</dbReference>
<sequence>MKEINAVLRDLKQRKFKKVYLLMGEETYYIDKISEYIAQHALTEEERAFNQVVLYGRDIEVDQIISESKRFPMMAEHQVVIIKEAQELNKSIYNLDSFIPQLQESTILVLCYKYKSIDKRKALYKNIKKEGVVIESKPLYEDKVPGWIIEEVARRGYRIEPKSAMLLAEFLGTSLGKINNELDKLCLILPEGSLITPAIIEENIGISKDFNSFELQKALISRDQKKAFRIINYYAQNSKEHPILKTIPVLYNFFSKLLLFHGLKNKSSRNEVASALGISPFFVKDFTLGAQAYSMKSVSAIVASLRELDLKAKGVGAQNLPAAELYKELLIKLRA</sequence>
<dbReference type="Pfam" id="PF21694">
    <property type="entry name" value="DNA_pol3_delta_C"/>
    <property type="match status" value="1"/>
</dbReference>
<dbReference type="Gene3D" id="3.40.50.300">
    <property type="entry name" value="P-loop containing nucleotide triphosphate hydrolases"/>
    <property type="match status" value="1"/>
</dbReference>
<dbReference type="InterPro" id="IPR008921">
    <property type="entry name" value="DNA_pol3_clamp-load_cplx_C"/>
</dbReference>
<proteinExistence type="inferred from homology"/>
<dbReference type="Proteomes" id="UP001597357">
    <property type="component" value="Unassembled WGS sequence"/>
</dbReference>
<keyword evidence="5" id="KW-0235">DNA replication</keyword>
<keyword evidence="3 11" id="KW-0808">Transferase</keyword>
<name>A0ABW5SEQ6_9FLAO</name>
<feature type="domain" description="DNA polymerase III delta N-terminal" evidence="9">
    <location>
        <begin position="20"/>
        <end position="136"/>
    </location>
</feature>
<dbReference type="EC" id="2.7.7.7" evidence="1"/>
<dbReference type="InterPro" id="IPR010372">
    <property type="entry name" value="DNA_pol3_delta_N"/>
</dbReference>
<dbReference type="EMBL" id="JBHULZ010000026">
    <property type="protein sequence ID" value="MFD2697633.1"/>
    <property type="molecule type" value="Genomic_DNA"/>
</dbReference>
<evidence type="ECO:0000313" key="12">
    <source>
        <dbReference type="Proteomes" id="UP001597357"/>
    </source>
</evidence>
<dbReference type="SUPFAM" id="SSF52540">
    <property type="entry name" value="P-loop containing nucleoside triphosphate hydrolases"/>
    <property type="match status" value="1"/>
</dbReference>
<dbReference type="GO" id="GO:0003887">
    <property type="term" value="F:DNA-directed DNA polymerase activity"/>
    <property type="evidence" value="ECO:0007669"/>
    <property type="project" value="UniProtKB-EC"/>
</dbReference>
<dbReference type="InterPro" id="IPR027417">
    <property type="entry name" value="P-loop_NTPase"/>
</dbReference>
<dbReference type="RefSeq" id="WP_379045844.1">
    <property type="nucleotide sequence ID" value="NZ_JBHULZ010000026.1"/>
</dbReference>
<comment type="similarity">
    <text evidence="7">Belongs to the DNA polymerase HolA subunit family.</text>
</comment>
<evidence type="ECO:0000256" key="2">
    <source>
        <dbReference type="ARBA" id="ARBA00017703"/>
    </source>
</evidence>
<reference evidence="12" key="1">
    <citation type="journal article" date="2019" name="Int. J. Syst. Evol. Microbiol.">
        <title>The Global Catalogue of Microorganisms (GCM) 10K type strain sequencing project: providing services to taxonomists for standard genome sequencing and annotation.</title>
        <authorList>
            <consortium name="The Broad Institute Genomics Platform"/>
            <consortium name="The Broad Institute Genome Sequencing Center for Infectious Disease"/>
            <person name="Wu L."/>
            <person name="Ma J."/>
        </authorList>
    </citation>
    <scope>NUCLEOTIDE SEQUENCE [LARGE SCALE GENOMIC DNA]</scope>
    <source>
        <strain evidence="12">KCTC 42255</strain>
    </source>
</reference>
<keyword evidence="12" id="KW-1185">Reference proteome</keyword>
<evidence type="ECO:0000256" key="8">
    <source>
        <dbReference type="ARBA" id="ARBA00049244"/>
    </source>
</evidence>
<evidence type="ECO:0000256" key="7">
    <source>
        <dbReference type="ARBA" id="ARBA00034754"/>
    </source>
</evidence>
<dbReference type="InterPro" id="IPR005790">
    <property type="entry name" value="DNA_polIII_delta"/>
</dbReference>
<evidence type="ECO:0000256" key="6">
    <source>
        <dbReference type="ARBA" id="ARBA00022932"/>
    </source>
</evidence>